<protein>
    <recommendedName>
        <fullName evidence="2">Ubiquitin-like domain-containing protein</fullName>
    </recommendedName>
</protein>
<reference evidence="3" key="2">
    <citation type="submission" date="2021-01" db="UniProtKB">
        <authorList>
            <consortium name="EnsemblMetazoa"/>
        </authorList>
    </citation>
    <scope>IDENTIFICATION</scope>
</reference>
<dbReference type="Gene3D" id="3.10.20.90">
    <property type="entry name" value="Phosphatidylinositol 3-kinase Catalytic Subunit, Chain A, domain 1"/>
    <property type="match status" value="1"/>
</dbReference>
<dbReference type="GeneID" id="100890146"/>
<sequence length="495" mass="56090">MGFDTKDVQVKLTSGRTVRIPVIATTTTQQLCEKVAEEEKAPADVITLKFGGKVLKRSQTMYGYGVREEMELKVKLLKKETLKVHLHLPRIRLPGNDKGVVSLAIYNTSANSEILSKLRATPSLFNEYRYTLHEVLNSFASSMTSRRKVDIVFSFDTNGDMFALLSTIQDHLRDTVTRLMSDIPNIQIGLMAHGDYCDEASYVIRKHDISADMADLVQFVEETTGSGGEGWSSGRYACYEWALRHANGLSWREDAAKALVIIGAVVPYPPSYTDMNISWRDELQDLCDKDVKVYGVQALNEFLKEFSNTNRSSFYSYISRISGGAHIKFQHFSLITDMFLAACYRESGDEEIKAYVDEVEKEGRMTEEMMDVMKQLEKKSEEEDKEEEKEKDGEAGQKTDGEASVDAAVGEAEVAQPNPQRQQEEEYVAEPWWDTTLDQAVMPEFTYNNETDFWTRSPPPPRAAPVVGESNNFFSRTKFRKSLRMKNLKKGCSVM</sequence>
<dbReference type="InterPro" id="IPR029071">
    <property type="entry name" value="Ubiquitin-like_domsf"/>
</dbReference>
<evidence type="ECO:0000256" key="1">
    <source>
        <dbReference type="SAM" id="MobiDB-lite"/>
    </source>
</evidence>
<evidence type="ECO:0000259" key="2">
    <source>
        <dbReference type="PROSITE" id="PS50053"/>
    </source>
</evidence>
<dbReference type="RefSeq" id="XP_030846064.1">
    <property type="nucleotide sequence ID" value="XM_030990204.1"/>
</dbReference>
<reference evidence="4" key="1">
    <citation type="submission" date="2015-02" db="EMBL/GenBank/DDBJ databases">
        <title>Genome sequencing for Strongylocentrotus purpuratus.</title>
        <authorList>
            <person name="Murali S."/>
            <person name="Liu Y."/>
            <person name="Vee V."/>
            <person name="English A."/>
            <person name="Wang M."/>
            <person name="Skinner E."/>
            <person name="Han Y."/>
            <person name="Muzny D.M."/>
            <person name="Worley K.C."/>
            <person name="Gibbs R.A."/>
        </authorList>
    </citation>
    <scope>NUCLEOTIDE SEQUENCE</scope>
</reference>
<keyword evidence="4" id="KW-1185">Reference proteome</keyword>
<feature type="domain" description="Ubiquitin-like" evidence="2">
    <location>
        <begin position="6"/>
        <end position="74"/>
    </location>
</feature>
<dbReference type="Proteomes" id="UP000007110">
    <property type="component" value="Unassembled WGS sequence"/>
</dbReference>
<dbReference type="Pfam" id="PF00240">
    <property type="entry name" value="ubiquitin"/>
    <property type="match status" value="1"/>
</dbReference>
<dbReference type="PANTHER" id="PTHR47824">
    <property type="entry name" value="UBIQUITIN-LIKE DOMAIN-CONTAINING PROTEIN"/>
    <property type="match status" value="1"/>
</dbReference>
<dbReference type="PROSITE" id="PS50053">
    <property type="entry name" value="UBIQUITIN_2"/>
    <property type="match status" value="1"/>
</dbReference>
<organism evidence="3 4">
    <name type="scientific">Strongylocentrotus purpuratus</name>
    <name type="common">Purple sea urchin</name>
    <dbReference type="NCBI Taxonomy" id="7668"/>
    <lineage>
        <taxon>Eukaryota</taxon>
        <taxon>Metazoa</taxon>
        <taxon>Echinodermata</taxon>
        <taxon>Eleutherozoa</taxon>
        <taxon>Echinozoa</taxon>
        <taxon>Echinoidea</taxon>
        <taxon>Euechinoidea</taxon>
        <taxon>Echinacea</taxon>
        <taxon>Camarodonta</taxon>
        <taxon>Echinidea</taxon>
        <taxon>Strongylocentrotidae</taxon>
        <taxon>Strongylocentrotus</taxon>
    </lineage>
</organism>
<dbReference type="Gene3D" id="3.40.50.410">
    <property type="entry name" value="von Willebrand factor, type A domain"/>
    <property type="match status" value="1"/>
</dbReference>
<name>A0A7M7P6N5_STRPU</name>
<proteinExistence type="predicted"/>
<feature type="compositionally biased region" description="Basic and acidic residues" evidence="1">
    <location>
        <begin position="377"/>
        <end position="401"/>
    </location>
</feature>
<dbReference type="EnsemblMetazoa" id="XM_030990204">
    <property type="protein sequence ID" value="XP_030846064"/>
    <property type="gene ID" value="LOC100890146"/>
</dbReference>
<feature type="region of interest" description="Disordered" evidence="1">
    <location>
        <begin position="377"/>
        <end position="404"/>
    </location>
</feature>
<dbReference type="InterPro" id="IPR036465">
    <property type="entry name" value="vWFA_dom_sf"/>
</dbReference>
<dbReference type="SUPFAM" id="SSF53300">
    <property type="entry name" value="vWA-like"/>
    <property type="match status" value="1"/>
</dbReference>
<dbReference type="InterPro" id="IPR000626">
    <property type="entry name" value="Ubiquitin-like_dom"/>
</dbReference>
<dbReference type="PANTHER" id="PTHR47824:SF3">
    <property type="entry name" value="UBIQUITIN-LIKE DOMAIN-CONTAINING PROTEIN"/>
    <property type="match status" value="1"/>
</dbReference>
<accession>A0A7M7P6N5</accession>
<dbReference type="CDD" id="cd17039">
    <property type="entry name" value="Ubl_ubiquitin_like"/>
    <property type="match status" value="1"/>
</dbReference>
<dbReference type="SUPFAM" id="SSF54236">
    <property type="entry name" value="Ubiquitin-like"/>
    <property type="match status" value="1"/>
</dbReference>
<evidence type="ECO:0000313" key="3">
    <source>
        <dbReference type="EnsemblMetazoa" id="XP_030846064"/>
    </source>
</evidence>
<evidence type="ECO:0000313" key="4">
    <source>
        <dbReference type="Proteomes" id="UP000007110"/>
    </source>
</evidence>
<dbReference type="AlphaFoldDB" id="A0A7M7P6N5"/>